<dbReference type="HAMAP" id="MF_01830">
    <property type="entry name" value="Hydro_lyase"/>
    <property type="match status" value="1"/>
</dbReference>
<protein>
    <recommendedName>
        <fullName evidence="3">Putative hydro-lyase QUF89_17995</fullName>
        <ecNumber evidence="3">4.2.1.-</ecNumber>
    </recommendedName>
</protein>
<accession>A0AAW7IV17</accession>
<dbReference type="FunFam" id="3.30.2040.10:FF:000001">
    <property type="entry name" value="D-glutamate cyclase, mitochondrial"/>
    <property type="match status" value="1"/>
</dbReference>
<dbReference type="PIRSF" id="PIRSF029755">
    <property type="entry name" value="UCP029755"/>
    <property type="match status" value="1"/>
</dbReference>
<keyword evidence="2 3" id="KW-0456">Lyase</keyword>
<dbReference type="PANTHER" id="PTHR32022">
    <property type="entry name" value="D-GLUTAMATE CYCLASE, MITOCHONDRIAL"/>
    <property type="match status" value="1"/>
</dbReference>
<proteinExistence type="inferred from homology"/>
<comment type="similarity">
    <text evidence="1 3">Belongs to the D-glutamate cyclase family.</text>
</comment>
<dbReference type="SUPFAM" id="SSF160920">
    <property type="entry name" value="PSTPO5379-like"/>
    <property type="match status" value="1"/>
</dbReference>
<dbReference type="Pfam" id="PF07286">
    <property type="entry name" value="D-Glu_cyclase"/>
    <property type="match status" value="1"/>
</dbReference>
<name>A0AAW7IV17_9BACI</name>
<dbReference type="Proteomes" id="UP001234602">
    <property type="component" value="Unassembled WGS sequence"/>
</dbReference>
<dbReference type="EMBL" id="JAUCEY010000008">
    <property type="protein sequence ID" value="MDM5454032.1"/>
    <property type="molecule type" value="Genomic_DNA"/>
</dbReference>
<dbReference type="RefSeq" id="WP_061462853.1">
    <property type="nucleotide sequence ID" value="NZ_CP011008.1"/>
</dbReference>
<dbReference type="InterPro" id="IPR016938">
    <property type="entry name" value="UPF0317"/>
</dbReference>
<dbReference type="EC" id="4.2.1.-" evidence="3"/>
<dbReference type="Gene3D" id="3.40.1640.10">
    <property type="entry name" value="PSTPO5379-like"/>
    <property type="match status" value="1"/>
</dbReference>
<evidence type="ECO:0000256" key="3">
    <source>
        <dbReference type="HAMAP-Rule" id="MF_01830"/>
    </source>
</evidence>
<reference evidence="4" key="1">
    <citation type="submission" date="2023-06" db="EMBL/GenBank/DDBJ databases">
        <title>Comparative genomics of Bacillaceae isolates and their secondary metabolite potential.</title>
        <authorList>
            <person name="Song L."/>
            <person name="Nielsen L.J."/>
            <person name="Mohite O."/>
            <person name="Xu X."/>
            <person name="Weber T."/>
            <person name="Kovacs A.T."/>
        </authorList>
    </citation>
    <scope>NUCLEOTIDE SEQUENCE</scope>
    <source>
        <strain evidence="4">D8_B_37</strain>
    </source>
</reference>
<organism evidence="4 5">
    <name type="scientific">Peribacillus simplex</name>
    <dbReference type="NCBI Taxonomy" id="1478"/>
    <lineage>
        <taxon>Bacteria</taxon>
        <taxon>Bacillati</taxon>
        <taxon>Bacillota</taxon>
        <taxon>Bacilli</taxon>
        <taxon>Bacillales</taxon>
        <taxon>Bacillaceae</taxon>
        <taxon>Peribacillus</taxon>
    </lineage>
</organism>
<evidence type="ECO:0000256" key="2">
    <source>
        <dbReference type="ARBA" id="ARBA00023239"/>
    </source>
</evidence>
<dbReference type="Gene3D" id="3.30.2040.10">
    <property type="entry name" value="PSTPO5379-like domain"/>
    <property type="match status" value="1"/>
</dbReference>
<evidence type="ECO:0000256" key="1">
    <source>
        <dbReference type="ARBA" id="ARBA00007896"/>
    </source>
</evidence>
<dbReference type="GO" id="GO:0016829">
    <property type="term" value="F:lyase activity"/>
    <property type="evidence" value="ECO:0007669"/>
    <property type="project" value="UniProtKB-KW"/>
</dbReference>
<evidence type="ECO:0000313" key="5">
    <source>
        <dbReference type="Proteomes" id="UP001234602"/>
    </source>
</evidence>
<dbReference type="KEGG" id="bsj:UP17_09905"/>
<dbReference type="PANTHER" id="PTHR32022:SF10">
    <property type="entry name" value="D-GLUTAMATE CYCLASE, MITOCHONDRIAL"/>
    <property type="match status" value="1"/>
</dbReference>
<dbReference type="InterPro" id="IPR038021">
    <property type="entry name" value="Putative_hydro-lyase"/>
</dbReference>
<dbReference type="InterPro" id="IPR009906">
    <property type="entry name" value="D-Glu_cyclase"/>
</dbReference>
<dbReference type="AlphaFoldDB" id="A0AAW7IV17"/>
<comment type="caution">
    <text evidence="4">The sequence shown here is derived from an EMBL/GenBank/DDBJ whole genome shotgun (WGS) entry which is preliminary data.</text>
</comment>
<gene>
    <name evidence="4" type="ORF">QUF89_17995</name>
</gene>
<dbReference type="NCBIfam" id="NF003969">
    <property type="entry name" value="PRK05463.1"/>
    <property type="match status" value="1"/>
</dbReference>
<evidence type="ECO:0000313" key="4">
    <source>
        <dbReference type="EMBL" id="MDM5454032.1"/>
    </source>
</evidence>
<sequence length="263" mass="29193">MINLSQATPAEWRAMIRNNEWIKPTAGIANGYAQANLAILKKEHAFDFLLFCQRNPKSCPLLDVTEIGSPIPKFAAQSADIRTDIPKYRVYKDGELAEEVTDISDYWEDDMVGFLIGCSFTFEHALLNNDISIRHIEEECNVPMYKTNISCIEAGIFHGKMVASMRPIPQKDVVRAAQVTSRFPAVHGGPIHIGDPEAIGVSNIQQPDFGDAVTIREGEVPVFWACGVTPQSIAMETKPSIMITHAPGYMFITDIRDEKLGVL</sequence>